<gene>
    <name evidence="2" type="ORF">DGD08_14265</name>
</gene>
<accession>A0A3D4VB71</accession>
<dbReference type="AlphaFoldDB" id="A0A3D4VB71"/>
<dbReference type="EMBL" id="DPIY01000010">
    <property type="protein sequence ID" value="HCT58365.1"/>
    <property type="molecule type" value="Genomic_DNA"/>
</dbReference>
<evidence type="ECO:0000259" key="1">
    <source>
        <dbReference type="Pfam" id="PF00557"/>
    </source>
</evidence>
<keyword evidence="2" id="KW-0645">Protease</keyword>
<dbReference type="Pfam" id="PF00557">
    <property type="entry name" value="Peptidase_M24"/>
    <property type="match status" value="1"/>
</dbReference>
<organism evidence="2 3">
    <name type="scientific">Gemmatimonas aurantiaca</name>
    <dbReference type="NCBI Taxonomy" id="173480"/>
    <lineage>
        <taxon>Bacteria</taxon>
        <taxon>Pseudomonadati</taxon>
        <taxon>Gemmatimonadota</taxon>
        <taxon>Gemmatimonadia</taxon>
        <taxon>Gemmatimonadales</taxon>
        <taxon>Gemmatimonadaceae</taxon>
        <taxon>Gemmatimonas</taxon>
    </lineage>
</organism>
<dbReference type="Gene3D" id="3.90.230.10">
    <property type="entry name" value="Creatinase/methionine aminopeptidase superfamily"/>
    <property type="match status" value="1"/>
</dbReference>
<feature type="domain" description="Peptidase M24" evidence="1">
    <location>
        <begin position="192"/>
        <end position="409"/>
    </location>
</feature>
<dbReference type="GO" id="GO:0004177">
    <property type="term" value="F:aminopeptidase activity"/>
    <property type="evidence" value="ECO:0007669"/>
    <property type="project" value="UniProtKB-KW"/>
</dbReference>
<dbReference type="SUPFAM" id="SSF55920">
    <property type="entry name" value="Creatinase/aminopeptidase"/>
    <property type="match status" value="1"/>
</dbReference>
<evidence type="ECO:0000313" key="2">
    <source>
        <dbReference type="EMBL" id="HCT58365.1"/>
    </source>
</evidence>
<dbReference type="InterPro" id="IPR029149">
    <property type="entry name" value="Creatin/AminoP/Spt16_N"/>
</dbReference>
<proteinExistence type="predicted"/>
<keyword evidence="2" id="KW-0378">Hydrolase</keyword>
<dbReference type="SUPFAM" id="SSF53092">
    <property type="entry name" value="Creatinase/prolidase N-terminal domain"/>
    <property type="match status" value="1"/>
</dbReference>
<dbReference type="Proteomes" id="UP000264071">
    <property type="component" value="Unassembled WGS sequence"/>
</dbReference>
<dbReference type="PANTHER" id="PTHR46112">
    <property type="entry name" value="AMINOPEPTIDASE"/>
    <property type="match status" value="1"/>
</dbReference>
<evidence type="ECO:0000313" key="3">
    <source>
        <dbReference type="Proteomes" id="UP000264071"/>
    </source>
</evidence>
<reference evidence="2 3" key="1">
    <citation type="journal article" date="2018" name="Nat. Biotechnol.">
        <title>A standardized bacterial taxonomy based on genome phylogeny substantially revises the tree of life.</title>
        <authorList>
            <person name="Parks D.H."/>
            <person name="Chuvochina M."/>
            <person name="Waite D.W."/>
            <person name="Rinke C."/>
            <person name="Skarshewski A."/>
            <person name="Chaumeil P.A."/>
            <person name="Hugenholtz P."/>
        </authorList>
    </citation>
    <scope>NUCLEOTIDE SEQUENCE [LARGE SCALE GENOMIC DNA]</scope>
    <source>
        <strain evidence="2">UBA8844</strain>
    </source>
</reference>
<comment type="caution">
    <text evidence="2">The sequence shown here is derived from an EMBL/GenBank/DDBJ whole genome shotgun (WGS) entry which is preliminary data.</text>
</comment>
<dbReference type="PANTHER" id="PTHR46112:SF3">
    <property type="entry name" value="AMINOPEPTIDASE YPDF"/>
    <property type="match status" value="1"/>
</dbReference>
<keyword evidence="2" id="KW-0031">Aminopeptidase</keyword>
<name>A0A3D4VB71_9BACT</name>
<protein>
    <submittedName>
        <fullName evidence="2">Aminopeptidase P family protein</fullName>
    </submittedName>
</protein>
<dbReference type="InterPro" id="IPR050659">
    <property type="entry name" value="Peptidase_M24B"/>
</dbReference>
<dbReference type="InterPro" id="IPR036005">
    <property type="entry name" value="Creatinase/aminopeptidase-like"/>
</dbReference>
<dbReference type="InterPro" id="IPR000994">
    <property type="entry name" value="Pept_M24"/>
</dbReference>
<sequence length="428" mass="45865">MRDVSGAPTGDVADVGAGPSSGGVFLLLQLHTDSVMLTPEMLPRLQRLLADADLDGWLLYDFRGTNAIAQGLLGFEGMLTRRIFALIPREGLPIGIAHAIEPNPWASWPQVWPLRTYSGWRALEAEVASLVAGKRIAMEYSAGDAIPYLDRVPAGVLEMVRAAGATVVSSGDLVSQVYATWTPAQRASHERAAEVIAAVARDTIAHAGAMIAAGTPAAEHELQQRILEAFARAGLETEHGPDVAASENAANPHYVPSSAAPRLVVRGDVLLVDLWARETRGGVYADQTWMASMGAPSDKVVHVWEAVRDARDAALTLLRDRIAAGRPVRGGEADDAARTVITTRGYGPQFWHRTGHSIDSRELHGSGPQIDNLESRDDRLLIPGVGFSIEPGVYIPGELGVRSEVNAFVGEDALLITPITPQRDLFVV</sequence>